<dbReference type="Proteomes" id="UP001499984">
    <property type="component" value="Unassembled WGS sequence"/>
</dbReference>
<accession>A0ABP7UB56</accession>
<name>A0ABP7UB56_9ACTN</name>
<dbReference type="EMBL" id="BAAAZY010000003">
    <property type="protein sequence ID" value="GAA4039519.1"/>
    <property type="molecule type" value="Genomic_DNA"/>
</dbReference>
<keyword evidence="2" id="KW-1185">Reference proteome</keyword>
<gene>
    <name evidence="1" type="ORF">GCM10022233_05020</name>
</gene>
<evidence type="ECO:0000313" key="2">
    <source>
        <dbReference type="Proteomes" id="UP001499984"/>
    </source>
</evidence>
<dbReference type="RefSeq" id="WP_345008407.1">
    <property type="nucleotide sequence ID" value="NZ_BAAAZY010000003.1"/>
</dbReference>
<evidence type="ECO:0000313" key="1">
    <source>
        <dbReference type="EMBL" id="GAA4039519.1"/>
    </source>
</evidence>
<protein>
    <submittedName>
        <fullName evidence="1">Uncharacterized protein</fullName>
    </submittedName>
</protein>
<comment type="caution">
    <text evidence="1">The sequence shown here is derived from an EMBL/GenBank/DDBJ whole genome shotgun (WGS) entry which is preliminary data.</text>
</comment>
<sequence length="85" mass="10249">MAHWVITEEYLDRLRPIARFETTREEALSMLYETACSHRFTKGLIQQRREVFRVDDCTYYVEVLGAMSTYRLRYCLAERVWSTDT</sequence>
<proteinExistence type="predicted"/>
<reference evidence="2" key="1">
    <citation type="journal article" date="2019" name="Int. J. Syst. Evol. Microbiol.">
        <title>The Global Catalogue of Microorganisms (GCM) 10K type strain sequencing project: providing services to taxonomists for standard genome sequencing and annotation.</title>
        <authorList>
            <consortium name="The Broad Institute Genomics Platform"/>
            <consortium name="The Broad Institute Genome Sequencing Center for Infectious Disease"/>
            <person name="Wu L."/>
            <person name="Ma J."/>
        </authorList>
    </citation>
    <scope>NUCLEOTIDE SEQUENCE [LARGE SCALE GENOMIC DNA]</scope>
    <source>
        <strain evidence="2">JCM 16925</strain>
    </source>
</reference>
<organism evidence="1 2">
    <name type="scientific">Streptomyces shaanxiensis</name>
    <dbReference type="NCBI Taxonomy" id="653357"/>
    <lineage>
        <taxon>Bacteria</taxon>
        <taxon>Bacillati</taxon>
        <taxon>Actinomycetota</taxon>
        <taxon>Actinomycetes</taxon>
        <taxon>Kitasatosporales</taxon>
        <taxon>Streptomycetaceae</taxon>
        <taxon>Streptomyces</taxon>
    </lineage>
</organism>